<evidence type="ECO:0000313" key="7">
    <source>
        <dbReference type="EMBL" id="KRX08340.1"/>
    </source>
</evidence>
<keyword evidence="2 4" id="KW-0812">Transmembrane</keyword>
<evidence type="ECO:0000256" key="1">
    <source>
        <dbReference type="ARBA" id="ARBA00004141"/>
    </source>
</evidence>
<dbReference type="Proteomes" id="UP000054937">
    <property type="component" value="Unassembled WGS sequence"/>
</dbReference>
<comment type="similarity">
    <text evidence="5">Belongs to the mitochondrial carrier (TC 2.A.29) family.</text>
</comment>
<evidence type="ECO:0000256" key="2">
    <source>
        <dbReference type="ARBA" id="ARBA00022692"/>
    </source>
</evidence>
<evidence type="ECO:0000256" key="6">
    <source>
        <dbReference type="SAM" id="Phobius"/>
    </source>
</evidence>
<evidence type="ECO:0000256" key="3">
    <source>
        <dbReference type="ARBA" id="ARBA00023136"/>
    </source>
</evidence>
<protein>
    <submittedName>
        <fullName evidence="7">Mitochondrial carrier domain</fullName>
    </submittedName>
</protein>
<evidence type="ECO:0000256" key="5">
    <source>
        <dbReference type="RuleBase" id="RU000488"/>
    </source>
</evidence>
<gene>
    <name evidence="7" type="ORF">PPERSA_03334</name>
</gene>
<keyword evidence="6" id="KW-1133">Transmembrane helix</keyword>
<evidence type="ECO:0000256" key="4">
    <source>
        <dbReference type="PROSITE-ProRule" id="PRU00282"/>
    </source>
</evidence>
<feature type="repeat" description="Solcar" evidence="4">
    <location>
        <begin position="116"/>
        <end position="196"/>
    </location>
</feature>
<sequence length="299" mass="33017">MQSEQTAQIQQKNQEKPSLKEIFAKAKSSAFRGGISGAMAMVIQVCSLMWMRTTMNYQYRYGTSTKQALQTLYSQGGVRRFYRGIAPALIQGPVSRFGDTAANTGALAMLEHVNIPTPVKTIAASASAALFRIFLMPIDAVKTTLQVEGQTGLSKLMTKAKSNGPTVFWHGSLGAVTATFVGHYPWFATYNFLNANLPQYDEGIKKLGRSAFIGFTSSVVSDTCSNSLRVLKTYRQTSTEKVTYLDAAKNIVQNEGYMGLFGRGLQTRIITNGMQGLLFSVMWRQFQDMFAKRDLAKNN</sequence>
<dbReference type="OMA" id="QAFIGFC"/>
<dbReference type="EMBL" id="LDAU01000065">
    <property type="protein sequence ID" value="KRX08340.1"/>
    <property type="molecule type" value="Genomic_DNA"/>
</dbReference>
<feature type="transmembrane region" description="Helical" evidence="6">
    <location>
        <begin position="30"/>
        <end position="51"/>
    </location>
</feature>
<name>A0A0V0R1D5_PSEPJ</name>
<accession>A0A0V0R1D5</accession>
<dbReference type="Gene3D" id="1.50.40.10">
    <property type="entry name" value="Mitochondrial carrier domain"/>
    <property type="match status" value="1"/>
</dbReference>
<dbReference type="PANTHER" id="PTHR47567:SF1">
    <property type="entry name" value="NAD-DEPENDENT EPIMERASE_DEHYDRATASE DOMAIN-CONTAINING PROTEIN"/>
    <property type="match status" value="1"/>
</dbReference>
<keyword evidence="8" id="KW-1185">Reference proteome</keyword>
<dbReference type="InterPro" id="IPR023395">
    <property type="entry name" value="MCP_dom_sf"/>
</dbReference>
<organism evidence="7 8">
    <name type="scientific">Pseudocohnilembus persalinus</name>
    <name type="common">Ciliate</name>
    <dbReference type="NCBI Taxonomy" id="266149"/>
    <lineage>
        <taxon>Eukaryota</taxon>
        <taxon>Sar</taxon>
        <taxon>Alveolata</taxon>
        <taxon>Ciliophora</taxon>
        <taxon>Intramacronucleata</taxon>
        <taxon>Oligohymenophorea</taxon>
        <taxon>Scuticociliatia</taxon>
        <taxon>Philasterida</taxon>
        <taxon>Pseudocohnilembidae</taxon>
        <taxon>Pseudocohnilembus</taxon>
    </lineage>
</organism>
<dbReference type="AlphaFoldDB" id="A0A0V0R1D5"/>
<dbReference type="PANTHER" id="PTHR47567">
    <property type="entry name" value="MITOCHONDRIAL SUBSTRATE/SOLUTE CARRIER"/>
    <property type="match status" value="1"/>
</dbReference>
<dbReference type="InParanoid" id="A0A0V0R1D5"/>
<keyword evidence="3 4" id="KW-0472">Membrane</keyword>
<dbReference type="SUPFAM" id="SSF103506">
    <property type="entry name" value="Mitochondrial carrier"/>
    <property type="match status" value="1"/>
</dbReference>
<evidence type="ECO:0000313" key="8">
    <source>
        <dbReference type="Proteomes" id="UP000054937"/>
    </source>
</evidence>
<dbReference type="OrthoDB" id="409948at2759"/>
<comment type="caution">
    <text evidence="7">The sequence shown here is derived from an EMBL/GenBank/DDBJ whole genome shotgun (WGS) entry which is preliminary data.</text>
</comment>
<comment type="subcellular location">
    <subcellularLocation>
        <location evidence="1">Membrane</location>
        <topology evidence="1">Multi-pass membrane protein</topology>
    </subcellularLocation>
</comment>
<dbReference type="InterPro" id="IPR018108">
    <property type="entry name" value="MCP_transmembrane"/>
</dbReference>
<reference evidence="7 8" key="1">
    <citation type="journal article" date="2015" name="Sci. Rep.">
        <title>Genome of the facultative scuticociliatosis pathogen Pseudocohnilembus persalinus provides insight into its virulence through horizontal gene transfer.</title>
        <authorList>
            <person name="Xiong J."/>
            <person name="Wang G."/>
            <person name="Cheng J."/>
            <person name="Tian M."/>
            <person name="Pan X."/>
            <person name="Warren A."/>
            <person name="Jiang C."/>
            <person name="Yuan D."/>
            <person name="Miao W."/>
        </authorList>
    </citation>
    <scope>NUCLEOTIDE SEQUENCE [LARGE SCALE GENOMIC DNA]</scope>
    <source>
        <strain evidence="7">36N120E</strain>
    </source>
</reference>
<proteinExistence type="inferred from homology"/>
<dbReference type="GO" id="GO:0016020">
    <property type="term" value="C:membrane"/>
    <property type="evidence" value="ECO:0007669"/>
    <property type="project" value="UniProtKB-SubCell"/>
</dbReference>
<dbReference type="Pfam" id="PF00153">
    <property type="entry name" value="Mito_carr"/>
    <property type="match status" value="3"/>
</dbReference>
<dbReference type="PROSITE" id="PS50920">
    <property type="entry name" value="SOLCAR"/>
    <property type="match status" value="1"/>
</dbReference>
<keyword evidence="5" id="KW-0813">Transport</keyword>